<dbReference type="KEGG" id="tsr:106538232"/>
<protein>
    <submittedName>
        <fullName evidence="4">Protein FAM179A</fullName>
    </submittedName>
</protein>
<dbReference type="InterPro" id="IPR011989">
    <property type="entry name" value="ARM-like"/>
</dbReference>
<organism evidence="3 4">
    <name type="scientific">Thamnophis sirtalis</name>
    <dbReference type="NCBI Taxonomy" id="35019"/>
    <lineage>
        <taxon>Eukaryota</taxon>
        <taxon>Metazoa</taxon>
        <taxon>Chordata</taxon>
        <taxon>Craniata</taxon>
        <taxon>Vertebrata</taxon>
        <taxon>Euteleostomi</taxon>
        <taxon>Lepidosauria</taxon>
        <taxon>Squamata</taxon>
        <taxon>Bifurcata</taxon>
        <taxon>Unidentata</taxon>
        <taxon>Episquamata</taxon>
        <taxon>Toxicofera</taxon>
        <taxon>Serpentes</taxon>
        <taxon>Colubroidea</taxon>
        <taxon>Colubridae</taxon>
        <taxon>Natricinae</taxon>
        <taxon>Thamnophis</taxon>
    </lineage>
</organism>
<dbReference type="InterPro" id="IPR034085">
    <property type="entry name" value="TOG"/>
</dbReference>
<evidence type="ECO:0000256" key="1">
    <source>
        <dbReference type="SAM" id="MobiDB-lite"/>
    </source>
</evidence>
<feature type="region of interest" description="Disordered" evidence="1">
    <location>
        <begin position="156"/>
        <end position="202"/>
    </location>
</feature>
<dbReference type="SUPFAM" id="SSF48371">
    <property type="entry name" value="ARM repeat"/>
    <property type="match status" value="1"/>
</dbReference>
<feature type="region of interest" description="Disordered" evidence="1">
    <location>
        <begin position="277"/>
        <end position="298"/>
    </location>
</feature>
<evidence type="ECO:0000313" key="3">
    <source>
        <dbReference type="Proteomes" id="UP000504617"/>
    </source>
</evidence>
<sequence>MTTHDFMAGNYQAQVAIYCGSIPKLKSGCKSSRGGSIDSTLQLHGNRWVTTDEASVLKTQSCLWGSKGEPPDVSSLESWDSRNGLQKNTDSTIMNGSSQTPNAQPKYSFSKLEINSAAMETAQIKDKLKKRRMSEGLLASKKGLLDKAVSKEPDLKPAISRSASQRLLVSSKPMPPIQSIPDTPETNRAQETEQQARENTSGSLQVEGVNAELTSTQQIMHGPDENPKKSLGAALIPPIPKLAKACEENSQKAAELFPSLPRTECAPLAIDECPKTRSLLKSGNGEDNNQKTLETGSSEPAFQNGFPAPCKVVGGSLASVLPLATSYLCLAKEDLLSNPYLLKDDEWKESNGRVCVCFHLFAFWHEGQGECKAWHLAGGSKENITRRTETGRKGYWECFLEEICKDAQRDLIMHGPDENPKKSLGAALIPPIPKLAKACEENSQKAAELFPSLPRTECAPLAIDECPKTRCSPGRGKPPVKSRTQGLPYLGKGPLQWWWETVPTKGCSGKDHGANKQLIPTGRDSGNDQLFGGSSWLNHNGATPVTLNLSNPCRASVGMALRKRVNRPSLPSIPVISQESNFLRHASANSLPANLQHSPEWEEDLVNRDAFEIRPLSHPEHELTDALKWLSSNDWHLKEKGLFNIICLATCHSEVLQGRLHDVSLAATKEVSNLRSKVSRFAIGTLAELFRAMKKHMDQEVEEISRVLLQKAGDTSDFIQKAADQSLGIMAQSVTPSRAMTALMANGVTHRNPLIRKCAAGHLLTVMEQIGAEKLLSGNRESTELLVQTLVKMAQDCHQDTRCYGRKMLNMLMCHSKFDGYLKQNVPSHDLRDVMAAIKQKGTEDSASQATSAKSYRGSKNGSLTISLDSLSSAEGSTLDVLNFSQPSARCSSLRNIEVMEQLKELNKLLVAKEFQIRIHGIALLMDHCKKNPHFVSSNIVQIFDTFTPRLQDSNKKVNQYALESVVSMIPVLKNGFNPVLFSVMTIVMDNLNSKNSGIYSAAVKVLDTMITYLDNLLLLQIFASRVRFLTGRALQDITDHLAGLVAVAYPRKPQVVERLILPVLWYFLNNMIGNGVLPGKSGNVRTVVSKLAQSLHKQMGLKLEEYVCNQPQHVIKLFQDLLDMDRQ</sequence>
<feature type="compositionally biased region" description="Polar residues" evidence="1">
    <location>
        <begin position="75"/>
        <end position="104"/>
    </location>
</feature>
<dbReference type="RefSeq" id="XP_013908148.1">
    <property type="nucleotide sequence ID" value="XM_014052673.1"/>
</dbReference>
<dbReference type="Gene3D" id="1.25.10.10">
    <property type="entry name" value="Leucine-rich Repeat Variant"/>
    <property type="match status" value="2"/>
</dbReference>
<dbReference type="OrthoDB" id="63891at2759"/>
<feature type="region of interest" description="Disordered" evidence="1">
    <location>
        <begin position="842"/>
        <end position="861"/>
    </location>
</feature>
<dbReference type="GeneID" id="106538232"/>
<dbReference type="Pfam" id="PF12348">
    <property type="entry name" value="CLASP_N"/>
    <property type="match status" value="1"/>
</dbReference>
<feature type="compositionally biased region" description="Polar residues" evidence="1">
    <location>
        <begin position="279"/>
        <end position="298"/>
    </location>
</feature>
<dbReference type="GO" id="GO:0005929">
    <property type="term" value="C:cilium"/>
    <property type="evidence" value="ECO:0007669"/>
    <property type="project" value="TreeGrafter"/>
</dbReference>
<dbReference type="SMART" id="SM01349">
    <property type="entry name" value="TOG"/>
    <property type="match status" value="2"/>
</dbReference>
<gene>
    <name evidence="4" type="primary">FAM179A</name>
</gene>
<keyword evidence="3" id="KW-1185">Reference proteome</keyword>
<feature type="domain" description="TOG" evidence="2">
    <location>
        <begin position="893"/>
        <end position="1113"/>
    </location>
</feature>
<dbReference type="GO" id="GO:0000226">
    <property type="term" value="P:microtubule cytoskeleton organization"/>
    <property type="evidence" value="ECO:0007669"/>
    <property type="project" value="TreeGrafter"/>
</dbReference>
<dbReference type="CTD" id="165186"/>
<feature type="region of interest" description="Disordered" evidence="1">
    <location>
        <begin position="66"/>
        <end position="104"/>
    </location>
</feature>
<dbReference type="InterPro" id="IPR024395">
    <property type="entry name" value="CLASP_N_dom"/>
</dbReference>
<dbReference type="Proteomes" id="UP000504617">
    <property type="component" value="Unplaced"/>
</dbReference>
<name>A0A6I9XA80_9SAUR</name>
<dbReference type="GO" id="GO:0008017">
    <property type="term" value="F:microtubule binding"/>
    <property type="evidence" value="ECO:0007669"/>
    <property type="project" value="TreeGrafter"/>
</dbReference>
<evidence type="ECO:0000313" key="4">
    <source>
        <dbReference type="RefSeq" id="XP_013908148.1"/>
    </source>
</evidence>
<dbReference type="PANTHER" id="PTHR21567">
    <property type="entry name" value="CLASP"/>
    <property type="match status" value="1"/>
</dbReference>
<dbReference type="InterPro" id="IPR016024">
    <property type="entry name" value="ARM-type_fold"/>
</dbReference>
<feature type="compositionally biased region" description="Polar residues" evidence="1">
    <location>
        <begin position="845"/>
        <end position="861"/>
    </location>
</feature>
<dbReference type="GO" id="GO:0005881">
    <property type="term" value="C:cytoplasmic microtubule"/>
    <property type="evidence" value="ECO:0007669"/>
    <property type="project" value="TreeGrafter"/>
</dbReference>
<evidence type="ECO:0000259" key="2">
    <source>
        <dbReference type="SMART" id="SM01349"/>
    </source>
</evidence>
<dbReference type="AlphaFoldDB" id="A0A6I9XA80"/>
<proteinExistence type="predicted"/>
<feature type="domain" description="TOG" evidence="2">
    <location>
        <begin position="604"/>
        <end position="847"/>
    </location>
</feature>
<reference evidence="4" key="1">
    <citation type="submission" date="2025-08" db="UniProtKB">
        <authorList>
            <consortium name="RefSeq"/>
        </authorList>
    </citation>
    <scope>IDENTIFICATION</scope>
</reference>
<dbReference type="PANTHER" id="PTHR21567:SF42">
    <property type="entry name" value="TOG ARRAY REGULATOR OF AXONEMAL MICROTUBULES PROTEIN 2"/>
    <property type="match status" value="1"/>
</dbReference>
<accession>A0A6I9XA80</accession>